<feature type="domain" description="ATP adenylyltransferase C-terminal" evidence="1">
    <location>
        <begin position="321"/>
        <end position="423"/>
    </location>
</feature>
<dbReference type="PANTHER" id="PTHR38420:SF1">
    <property type="entry name" value="PUTATIVE (AFU_ORTHOLOGUE AFUA_5G14690)-RELATED"/>
    <property type="match status" value="1"/>
</dbReference>
<dbReference type="InterPro" id="IPR009163">
    <property type="entry name" value="Ap4A_phos1/2"/>
</dbReference>
<dbReference type="InterPro" id="IPR045759">
    <property type="entry name" value="Ap4A_phos1/2_N"/>
</dbReference>
<dbReference type="InterPro" id="IPR043171">
    <property type="entry name" value="Ap4A_phos1/2-like"/>
</dbReference>
<organism evidence="3 4">
    <name type="scientific">Pneumocystis wakefieldiae</name>
    <dbReference type="NCBI Taxonomy" id="38082"/>
    <lineage>
        <taxon>Eukaryota</taxon>
        <taxon>Fungi</taxon>
        <taxon>Dikarya</taxon>
        <taxon>Ascomycota</taxon>
        <taxon>Taphrinomycotina</taxon>
        <taxon>Pneumocystomycetes</taxon>
        <taxon>Pneumocystaceae</taxon>
        <taxon>Pneumocystis</taxon>
    </lineage>
</organism>
<name>A0A899FTS6_9ASCO</name>
<sequence>MEFIWHIKKSYKPGGWKYIKQDIYGEEKCKKIFGPKCNCKQSSGYGNSCLNRIKKIFKKGNLLNFKGNFFMNTMMLYELLMIPKNKLFRQENVDLVFDLLNELFRRMNSIYKDTENYYFLNFESGLVLYAGIKGKEAVCEGFLSASNGFVIVLQQIVKAKNLGTLTFTESIQEKIQEDEINFQLSYVSCIKKKENHNTSNQQIFIDPFDPPEPSLYIQDAGDEYFIVLNKFPIIPRHFLLVTKEFKKQTENLLINDMAVIWECLDSMKDRHMAFYNCGPQSGASQPHKHIQFISLEDNIVSTLYPDEIVNITDLENPWSHPKIPFVHYIFPIVSSSPKDLIDIFSKLLSFTTKAFQALKTGEISYNFAMSKHWMFMAPRIMESWNNISVNTTGMVGMLLVKSEEELNLVKNTGILKILRQLGIDKNLTSNTDN</sequence>
<proteinExistence type="predicted"/>
<keyword evidence="4" id="KW-1185">Reference proteome</keyword>
<dbReference type="GO" id="GO:0005524">
    <property type="term" value="F:ATP binding"/>
    <property type="evidence" value="ECO:0007669"/>
    <property type="project" value="InterPro"/>
</dbReference>
<evidence type="ECO:0000259" key="2">
    <source>
        <dbReference type="Pfam" id="PF19327"/>
    </source>
</evidence>
<evidence type="ECO:0000259" key="1">
    <source>
        <dbReference type="Pfam" id="PF09830"/>
    </source>
</evidence>
<dbReference type="PANTHER" id="PTHR38420">
    <property type="entry name" value="AP-4-A PHOSPHORYLASE II"/>
    <property type="match status" value="1"/>
</dbReference>
<dbReference type="Proteomes" id="UP000663699">
    <property type="component" value="Chromosome 5"/>
</dbReference>
<dbReference type="GO" id="GO:0009117">
    <property type="term" value="P:nucleotide metabolic process"/>
    <property type="evidence" value="ECO:0007669"/>
    <property type="project" value="InterPro"/>
</dbReference>
<evidence type="ECO:0000313" key="3">
    <source>
        <dbReference type="EMBL" id="QSL65181.1"/>
    </source>
</evidence>
<dbReference type="Pfam" id="PF19327">
    <property type="entry name" value="Ap4A_phos_N"/>
    <property type="match status" value="1"/>
</dbReference>
<dbReference type="Pfam" id="PF09830">
    <property type="entry name" value="ATP_transf"/>
    <property type="match status" value="1"/>
</dbReference>
<dbReference type="OrthoDB" id="10267950at2759"/>
<dbReference type="GO" id="GO:0003877">
    <property type="term" value="F:ATP:ADP adenylyltransferase activity"/>
    <property type="evidence" value="ECO:0007669"/>
    <property type="project" value="InterPro"/>
</dbReference>
<accession>A0A899FTS6</accession>
<evidence type="ECO:0008006" key="5">
    <source>
        <dbReference type="Google" id="ProtNLM"/>
    </source>
</evidence>
<dbReference type="InterPro" id="IPR036265">
    <property type="entry name" value="HIT-like_sf"/>
</dbReference>
<dbReference type="AlphaFoldDB" id="A0A899FTS6"/>
<gene>
    <name evidence="3" type="ORF">MERGE_002486</name>
</gene>
<dbReference type="InterPro" id="IPR019200">
    <property type="entry name" value="ATP_adenylylTrfase_C"/>
</dbReference>
<dbReference type="EMBL" id="CP054536">
    <property type="protein sequence ID" value="QSL65181.1"/>
    <property type="molecule type" value="Genomic_DNA"/>
</dbReference>
<protein>
    <recommendedName>
        <fullName evidence="5">HIT domain-containing protein</fullName>
    </recommendedName>
</protein>
<evidence type="ECO:0000313" key="4">
    <source>
        <dbReference type="Proteomes" id="UP000663699"/>
    </source>
</evidence>
<feature type="domain" description="Ap4A phosphorylase 1/2 N-terminal" evidence="2">
    <location>
        <begin position="152"/>
        <end position="296"/>
    </location>
</feature>
<dbReference type="SUPFAM" id="SSF54197">
    <property type="entry name" value="HIT-like"/>
    <property type="match status" value="1"/>
</dbReference>
<reference evidence="3" key="1">
    <citation type="submission" date="2020-06" db="EMBL/GenBank/DDBJ databases">
        <title>Genomes of multiple members of Pneumocystis genus reveal paths to human pathogen Pneumocystis jirovecii.</title>
        <authorList>
            <person name="Cisse O.H."/>
            <person name="Ma L."/>
            <person name="Dekker J."/>
            <person name="Khil P."/>
            <person name="Jo J."/>
            <person name="Brenchley J."/>
            <person name="Blair R."/>
            <person name="Pahar B."/>
            <person name="Chabe M."/>
            <person name="Van Rompay K.A."/>
            <person name="Keesler R."/>
            <person name="Sukura A."/>
            <person name="Hirsch V."/>
            <person name="Kutty G."/>
            <person name="Liu Y."/>
            <person name="Peng L."/>
            <person name="Chen J."/>
            <person name="Song J."/>
            <person name="Weissenbacher-Lang C."/>
            <person name="Xu J."/>
            <person name="Upham N.S."/>
            <person name="Stajich J.E."/>
            <person name="Cuomo C.A."/>
            <person name="Cushion M.T."/>
            <person name="Kovacs J.A."/>
        </authorList>
    </citation>
    <scope>NUCLEOTIDE SEQUENCE</scope>
    <source>
        <strain evidence="3">2A</strain>
    </source>
</reference>
<dbReference type="Gene3D" id="3.30.428.70">
    <property type="match status" value="1"/>
</dbReference>